<dbReference type="EMBL" id="CAJVQA010000115">
    <property type="protein sequence ID" value="CAG8456523.1"/>
    <property type="molecule type" value="Genomic_DNA"/>
</dbReference>
<keyword evidence="2" id="KW-1185">Reference proteome</keyword>
<evidence type="ECO:0000313" key="2">
    <source>
        <dbReference type="Proteomes" id="UP000789759"/>
    </source>
</evidence>
<comment type="caution">
    <text evidence="1">The sequence shown here is derived from an EMBL/GenBank/DDBJ whole genome shotgun (WGS) entry which is preliminary data.</text>
</comment>
<protein>
    <submittedName>
        <fullName evidence="1">6766_t:CDS:1</fullName>
    </submittedName>
</protein>
<dbReference type="Gene3D" id="3.80.10.10">
    <property type="entry name" value="Ribonuclease Inhibitor"/>
    <property type="match status" value="1"/>
</dbReference>
<accession>A0A9N8VIR6</accession>
<gene>
    <name evidence="1" type="ORF">CPELLU_LOCUS415</name>
</gene>
<reference evidence="1" key="1">
    <citation type="submission" date="2021-06" db="EMBL/GenBank/DDBJ databases">
        <authorList>
            <person name="Kallberg Y."/>
            <person name="Tangrot J."/>
            <person name="Rosling A."/>
        </authorList>
    </citation>
    <scope>NUCLEOTIDE SEQUENCE</scope>
    <source>
        <strain evidence="1">FL966</strain>
    </source>
</reference>
<dbReference type="Proteomes" id="UP000789759">
    <property type="component" value="Unassembled WGS sequence"/>
</dbReference>
<evidence type="ECO:0000313" key="1">
    <source>
        <dbReference type="EMBL" id="CAG8456523.1"/>
    </source>
</evidence>
<dbReference type="SUPFAM" id="SSF52047">
    <property type="entry name" value="RNI-like"/>
    <property type="match status" value="1"/>
</dbReference>
<sequence length="103" mass="11811">MEDVSNNIITFDGVKALIDSLNKNTILMVLILSGNPLALGGENTFMDGFSTFPICSGLCCNKLCLKEEREKAGNKVIIENFSHIYFPHYNNYVYFPHHYIYYY</sequence>
<name>A0A9N8VIR6_9GLOM</name>
<proteinExistence type="predicted"/>
<dbReference type="InterPro" id="IPR032675">
    <property type="entry name" value="LRR_dom_sf"/>
</dbReference>
<dbReference type="AlphaFoldDB" id="A0A9N8VIR6"/>
<organism evidence="1 2">
    <name type="scientific">Cetraspora pellucida</name>
    <dbReference type="NCBI Taxonomy" id="1433469"/>
    <lineage>
        <taxon>Eukaryota</taxon>
        <taxon>Fungi</taxon>
        <taxon>Fungi incertae sedis</taxon>
        <taxon>Mucoromycota</taxon>
        <taxon>Glomeromycotina</taxon>
        <taxon>Glomeromycetes</taxon>
        <taxon>Diversisporales</taxon>
        <taxon>Gigasporaceae</taxon>
        <taxon>Cetraspora</taxon>
    </lineage>
</organism>